<dbReference type="AlphaFoldDB" id="A0A2A5AMQ6"/>
<comment type="caution">
    <text evidence="2">The sequence shown here is derived from an EMBL/GenBank/DDBJ whole genome shotgun (WGS) entry which is preliminary data.</text>
</comment>
<evidence type="ECO:0000313" key="3">
    <source>
        <dbReference type="Proteomes" id="UP000218327"/>
    </source>
</evidence>
<feature type="transmembrane region" description="Helical" evidence="1">
    <location>
        <begin position="36"/>
        <end position="55"/>
    </location>
</feature>
<feature type="transmembrane region" description="Helical" evidence="1">
    <location>
        <begin position="116"/>
        <end position="135"/>
    </location>
</feature>
<dbReference type="EMBL" id="NVVJ01000079">
    <property type="protein sequence ID" value="PCJ20515.1"/>
    <property type="molecule type" value="Genomic_DNA"/>
</dbReference>
<gene>
    <name evidence="2" type="ORF">COA96_15760</name>
</gene>
<name>A0A2A5AMQ6_9GAMM</name>
<protein>
    <submittedName>
        <fullName evidence="2">Uncharacterized protein</fullName>
    </submittedName>
</protein>
<keyword evidence="1" id="KW-0472">Membrane</keyword>
<feature type="transmembrane region" description="Helical" evidence="1">
    <location>
        <begin position="93"/>
        <end position="110"/>
    </location>
</feature>
<dbReference type="Proteomes" id="UP000218327">
    <property type="component" value="Unassembled WGS sequence"/>
</dbReference>
<keyword evidence="1" id="KW-0812">Transmembrane</keyword>
<sequence>MLRTPLIICLFLASIYGCSVVLLQDYPLYYEGDWRHYAFMFAPWIFLLFTIKSWYRCFIWRRMLDARQIAHALSRGGYSVTNMKARPSILERLCLGFMLLSIAAILKTLFIQNITWWIGAIFISCLLCRIVTIAVRRS</sequence>
<organism evidence="2 3">
    <name type="scientific">SAR86 cluster bacterium</name>
    <dbReference type="NCBI Taxonomy" id="2030880"/>
    <lineage>
        <taxon>Bacteria</taxon>
        <taxon>Pseudomonadati</taxon>
        <taxon>Pseudomonadota</taxon>
        <taxon>Gammaproteobacteria</taxon>
        <taxon>SAR86 cluster</taxon>
    </lineage>
</organism>
<dbReference type="PROSITE" id="PS51257">
    <property type="entry name" value="PROKAR_LIPOPROTEIN"/>
    <property type="match status" value="1"/>
</dbReference>
<keyword evidence="1" id="KW-1133">Transmembrane helix</keyword>
<proteinExistence type="predicted"/>
<accession>A0A2A5AMQ6</accession>
<evidence type="ECO:0000313" key="2">
    <source>
        <dbReference type="EMBL" id="PCJ20515.1"/>
    </source>
</evidence>
<reference evidence="3" key="1">
    <citation type="submission" date="2017-08" db="EMBL/GenBank/DDBJ databases">
        <title>A dynamic microbial community with high functional redundancy inhabits the cold, oxic subseafloor aquifer.</title>
        <authorList>
            <person name="Tully B.J."/>
            <person name="Wheat C.G."/>
            <person name="Glazer B.T."/>
            <person name="Huber J.A."/>
        </authorList>
    </citation>
    <scope>NUCLEOTIDE SEQUENCE [LARGE SCALE GENOMIC DNA]</scope>
</reference>
<evidence type="ECO:0000256" key="1">
    <source>
        <dbReference type="SAM" id="Phobius"/>
    </source>
</evidence>